<organism evidence="1 2">
    <name type="scientific">Niallia hominis</name>
    <dbReference type="NCBI Taxonomy" id="3133173"/>
    <lineage>
        <taxon>Bacteria</taxon>
        <taxon>Bacillati</taxon>
        <taxon>Bacillota</taxon>
        <taxon>Bacilli</taxon>
        <taxon>Bacillales</taxon>
        <taxon>Bacillaceae</taxon>
        <taxon>Niallia</taxon>
    </lineage>
</organism>
<proteinExistence type="predicted"/>
<comment type="caution">
    <text evidence="1">The sequence shown here is derived from an EMBL/GenBank/DDBJ whole genome shotgun (WGS) entry which is preliminary data.</text>
</comment>
<keyword evidence="2" id="KW-1185">Reference proteome</keyword>
<evidence type="ECO:0000313" key="1">
    <source>
        <dbReference type="EMBL" id="MEQ2466723.1"/>
    </source>
</evidence>
<sequence>MIINKPLRGILFDLGWTIFRPYTGDWKITAKALEFINIELLHSIPKEKLHIAFLKANECLKPEIYKKEVEELERYINFYKKIGKMLPEIKLSEQHAEIIACD</sequence>
<evidence type="ECO:0000313" key="2">
    <source>
        <dbReference type="Proteomes" id="UP001465426"/>
    </source>
</evidence>
<reference evidence="1 2" key="1">
    <citation type="submission" date="2024-03" db="EMBL/GenBank/DDBJ databases">
        <title>Human intestinal bacterial collection.</title>
        <authorList>
            <person name="Pauvert C."/>
            <person name="Hitch T.C.A."/>
            <person name="Clavel T."/>
        </authorList>
    </citation>
    <scope>NUCLEOTIDE SEQUENCE [LARGE SCALE GENOMIC DNA]</scope>
    <source>
        <strain evidence="1 2">CLA-SR-H024</strain>
    </source>
</reference>
<protein>
    <recommendedName>
        <fullName evidence="3">HAD family hydrolase</fullName>
    </recommendedName>
</protein>
<gene>
    <name evidence="1" type="ORF">WMO63_13745</name>
</gene>
<accession>A0ABV1F027</accession>
<dbReference type="EMBL" id="JBBMFN010000033">
    <property type="protein sequence ID" value="MEQ2466723.1"/>
    <property type="molecule type" value="Genomic_DNA"/>
</dbReference>
<dbReference type="RefSeq" id="WP_235251528.1">
    <property type="nucleotide sequence ID" value="NZ_JBBMFN010000033.1"/>
</dbReference>
<name>A0ABV1F027_9BACI</name>
<evidence type="ECO:0008006" key="3">
    <source>
        <dbReference type="Google" id="ProtNLM"/>
    </source>
</evidence>
<dbReference type="Proteomes" id="UP001465426">
    <property type="component" value="Unassembled WGS sequence"/>
</dbReference>